<proteinExistence type="predicted"/>
<name>A0ABT7X555_9BACE</name>
<dbReference type="RefSeq" id="WP_140400224.1">
    <property type="nucleotide sequence ID" value="NZ_JACJJF010000016.1"/>
</dbReference>
<protein>
    <submittedName>
        <fullName evidence="1">NVEALA domain-containing protein</fullName>
    </submittedName>
</protein>
<dbReference type="Proteomes" id="UP001167871">
    <property type="component" value="Unassembled WGS sequence"/>
</dbReference>
<reference evidence="1" key="1">
    <citation type="submission" date="2023-06" db="EMBL/GenBank/DDBJ databases">
        <authorList>
            <person name="Zeman M."/>
            <person name="Kubasova T."/>
            <person name="Jahodarova E."/>
            <person name="Nykrynova M."/>
            <person name="Rychlik I."/>
        </authorList>
    </citation>
    <scope>NUCLEOTIDE SEQUENCE</scope>
    <source>
        <strain evidence="1">84_SSukc20</strain>
    </source>
</reference>
<comment type="caution">
    <text evidence="1">The sequence shown here is derived from an EMBL/GenBank/DDBJ whole genome shotgun (WGS) entry which is preliminary data.</text>
</comment>
<dbReference type="InterPro" id="IPR025905">
    <property type="entry name" value="NVEALA"/>
</dbReference>
<dbReference type="EMBL" id="JAUEII010000012">
    <property type="protein sequence ID" value="MDN0049187.1"/>
    <property type="molecule type" value="Genomic_DNA"/>
</dbReference>
<gene>
    <name evidence="1" type="ORF">QVO10_07280</name>
</gene>
<evidence type="ECO:0000313" key="1">
    <source>
        <dbReference type="EMBL" id="MDN0049187.1"/>
    </source>
</evidence>
<sequence>MMDRESGKPVGCWGVAGVTAYQAQDKEVMSDLALANVEALANGEGGSECRWKRVKDEYGCTVHYCIQGGDGSVCSCGSVA</sequence>
<accession>A0ABT7X555</accession>
<dbReference type="Pfam" id="PF14055">
    <property type="entry name" value="NVEALA"/>
    <property type="match status" value="1"/>
</dbReference>
<organism evidence="1 2">
    <name type="scientific">Bacteroides gallinaceum</name>
    <dbReference type="NCBI Taxonomy" id="1462571"/>
    <lineage>
        <taxon>Bacteria</taxon>
        <taxon>Pseudomonadati</taxon>
        <taxon>Bacteroidota</taxon>
        <taxon>Bacteroidia</taxon>
        <taxon>Bacteroidales</taxon>
        <taxon>Bacteroidaceae</taxon>
        <taxon>Bacteroides</taxon>
    </lineage>
</organism>
<evidence type="ECO:0000313" key="2">
    <source>
        <dbReference type="Proteomes" id="UP001167871"/>
    </source>
</evidence>
<keyword evidence="2" id="KW-1185">Reference proteome</keyword>
<reference evidence="1" key="2">
    <citation type="submission" date="2024-05" db="EMBL/GenBank/DDBJ databases">
        <title>Identification and characterization of horizontal gene transfer across gut microbiota members of farm animals based on homology search.</title>
        <authorList>
            <person name="Schwarzerova J."/>
            <person name="Nykrynova M."/>
            <person name="Jureckova K."/>
            <person name="Cejkova D."/>
            <person name="Rychlik I."/>
        </authorList>
    </citation>
    <scope>NUCLEOTIDE SEQUENCE</scope>
    <source>
        <strain evidence="1">84_SSukc20</strain>
    </source>
</reference>